<reference evidence="4" key="2">
    <citation type="journal article" date="2017" name="Sci. Adv.">
        <title>A tail of two voltages: Proteomic comparison of the three electric organs of the electric eel.</title>
        <authorList>
            <person name="Traeger L.L."/>
            <person name="Sabat G."/>
            <person name="Barrett-Wilt G.A."/>
            <person name="Wells G.B."/>
            <person name="Sussman M.R."/>
        </authorList>
    </citation>
    <scope>NUCLEOTIDE SEQUENCE [LARGE SCALE GENOMIC DNA]</scope>
</reference>
<dbReference type="InterPro" id="IPR007110">
    <property type="entry name" value="Ig-like_dom"/>
</dbReference>
<dbReference type="GO" id="GO:0042289">
    <property type="term" value="F:MHC class II protein binding"/>
    <property type="evidence" value="ECO:0007669"/>
    <property type="project" value="TreeGrafter"/>
</dbReference>
<dbReference type="PROSITE" id="PS50835">
    <property type="entry name" value="IG_LIKE"/>
    <property type="match status" value="3"/>
</dbReference>
<dbReference type="STRING" id="8005.ENSEEEP00000006751"/>
<keyword evidence="1" id="KW-1133">Transmembrane helix</keyword>
<keyword evidence="1" id="KW-0812">Transmembrane</keyword>
<evidence type="ECO:0000313" key="3">
    <source>
        <dbReference type="Ensembl" id="ENSEEEP00000006751.2"/>
    </source>
</evidence>
<feature type="domain" description="Ig-like" evidence="2">
    <location>
        <begin position="339"/>
        <end position="405"/>
    </location>
</feature>
<dbReference type="PANTHER" id="PTHR11422">
    <property type="entry name" value="T-CELL SURFACE GLYCOPROTEIN CD4"/>
    <property type="match status" value="1"/>
</dbReference>
<reference evidence="3" key="5">
    <citation type="submission" date="2025-09" db="UniProtKB">
        <authorList>
            <consortium name="Ensembl"/>
        </authorList>
    </citation>
    <scope>IDENTIFICATION</scope>
</reference>
<feature type="transmembrane region" description="Helical" evidence="1">
    <location>
        <begin position="429"/>
        <end position="453"/>
    </location>
</feature>
<dbReference type="GO" id="GO:0045121">
    <property type="term" value="C:membrane raft"/>
    <property type="evidence" value="ECO:0007669"/>
    <property type="project" value="TreeGrafter"/>
</dbReference>
<dbReference type="Proteomes" id="UP000314983">
    <property type="component" value="Chromosome 10"/>
</dbReference>
<sequence>MYCGRRFTTPNVSSSSPSSDWTDVVMAQAGSAVTLPCLGSTPAQWDSWMMMSAGESHWTVLLSADASGGPVHGLPRKLIQLGGRMFEITEDASLRFIVTATAGGRYSCSMRVNSRTLEKRIVLLALIDLTITPPPPIKLDGLVRLEAKVFPAYVATRGAWHSPTGARLLTSISSAGIFLTKLPHVAADDQGLYTCSIRVRGQSHNSPLFPFSLPSSSSSSSDSIRSAAVLAGSPVELPCPPVLGDYVRLYWWRPDTLQDAQPELAFSFDRWRNRTHQAKPRLQLQGPASPGSTGNISFLLTPALADAGHYQCEVFLDSEAFGQVTRISLSVAGHERLSSSSLDLRCEFAERSQVASVGWTHVPALNLMQTAIIGRVTITVPLPVTPDTAGPYTCTLRLKTGQVVSYQYTLAPPPTGERPRPKPMPEPPILLPSLSLLLFLVPVSAVAVGLLLWRWGRYVECTLSHYSGEVENIYEDPEDLRQVIRDLKPTGQTDVYRELDRWQMIGCRSQEGRDLDLSLRLFRPLASY</sequence>
<feature type="domain" description="Ig-like" evidence="2">
    <location>
        <begin position="214"/>
        <end position="328"/>
    </location>
</feature>
<dbReference type="Gene3D" id="2.60.40.10">
    <property type="entry name" value="Immunoglobulins"/>
    <property type="match status" value="1"/>
</dbReference>
<keyword evidence="1" id="KW-0472">Membrane</keyword>
<feature type="domain" description="Ig-like" evidence="2">
    <location>
        <begin position="10"/>
        <end position="118"/>
    </location>
</feature>
<reference evidence="4" key="1">
    <citation type="journal article" date="2014" name="Science">
        <title>Nonhuman genetics. Genomic basis for the convergent evolution of electric organs.</title>
        <authorList>
            <person name="Gallant J.R."/>
            <person name="Traeger L.L."/>
            <person name="Volkening J.D."/>
            <person name="Moffett H."/>
            <person name="Chen P.H."/>
            <person name="Novina C.D."/>
            <person name="Phillips G.N.Jr."/>
            <person name="Anand R."/>
            <person name="Wells G.B."/>
            <person name="Pinch M."/>
            <person name="Guth R."/>
            <person name="Unguez G.A."/>
            <person name="Albert J.S."/>
            <person name="Zakon H.H."/>
            <person name="Samanta M.P."/>
            <person name="Sussman M.R."/>
        </authorList>
    </citation>
    <scope>NUCLEOTIDE SEQUENCE [LARGE SCALE GENOMIC DNA]</scope>
</reference>
<evidence type="ECO:0000259" key="2">
    <source>
        <dbReference type="PROSITE" id="PS50835"/>
    </source>
</evidence>
<dbReference type="GO" id="GO:0035723">
    <property type="term" value="P:interleukin-15-mediated signaling pathway"/>
    <property type="evidence" value="ECO:0007669"/>
    <property type="project" value="TreeGrafter"/>
</dbReference>
<protein>
    <recommendedName>
        <fullName evidence="2">Ig-like domain-containing protein</fullName>
    </recommendedName>
</protein>
<dbReference type="Ensembl" id="ENSEEET00000006845.2">
    <property type="protein sequence ID" value="ENSEEEP00000006751.2"/>
    <property type="gene ID" value="ENSEEEG00000003569.2"/>
</dbReference>
<proteinExistence type="predicted"/>
<reference evidence="3" key="4">
    <citation type="submission" date="2025-08" db="UniProtKB">
        <authorList>
            <consortium name="Ensembl"/>
        </authorList>
    </citation>
    <scope>IDENTIFICATION</scope>
</reference>
<dbReference type="OMA" id="KVEWKHH"/>
<accession>A0A4W4E789</accession>
<dbReference type="PANTHER" id="PTHR11422:SF3">
    <property type="entry name" value="G6F-LIKE PROTEIN"/>
    <property type="match status" value="1"/>
</dbReference>
<dbReference type="SUPFAM" id="SSF48726">
    <property type="entry name" value="Immunoglobulin"/>
    <property type="match status" value="1"/>
</dbReference>
<name>A0A4W4E789_ELEEL</name>
<dbReference type="InterPro" id="IPR036179">
    <property type="entry name" value="Ig-like_dom_sf"/>
</dbReference>
<dbReference type="GeneTree" id="ENSGT01030000234988"/>
<dbReference type="AlphaFoldDB" id="A0A4W4E789"/>
<dbReference type="GO" id="GO:1990782">
    <property type="term" value="F:protein tyrosine kinase binding"/>
    <property type="evidence" value="ECO:0007669"/>
    <property type="project" value="TreeGrafter"/>
</dbReference>
<keyword evidence="4" id="KW-1185">Reference proteome</keyword>
<dbReference type="GO" id="GO:0042110">
    <property type="term" value="P:T cell activation"/>
    <property type="evidence" value="ECO:0007669"/>
    <property type="project" value="TreeGrafter"/>
</dbReference>
<evidence type="ECO:0000256" key="1">
    <source>
        <dbReference type="SAM" id="Phobius"/>
    </source>
</evidence>
<reference evidence="3" key="3">
    <citation type="submission" date="2020-05" db="EMBL/GenBank/DDBJ databases">
        <title>Electrophorus electricus (electric eel) genome, fEleEle1, primary haplotype.</title>
        <authorList>
            <person name="Myers G."/>
            <person name="Meyer A."/>
            <person name="Fedrigo O."/>
            <person name="Formenti G."/>
            <person name="Rhie A."/>
            <person name="Tracey A."/>
            <person name="Sims Y."/>
            <person name="Jarvis E.D."/>
        </authorList>
    </citation>
    <scope>NUCLEOTIDE SEQUENCE [LARGE SCALE GENOMIC DNA]</scope>
</reference>
<evidence type="ECO:0000313" key="4">
    <source>
        <dbReference type="Proteomes" id="UP000314983"/>
    </source>
</evidence>
<organism evidence="3 4">
    <name type="scientific">Electrophorus electricus</name>
    <name type="common">Electric eel</name>
    <name type="synonym">Gymnotus electricus</name>
    <dbReference type="NCBI Taxonomy" id="8005"/>
    <lineage>
        <taxon>Eukaryota</taxon>
        <taxon>Metazoa</taxon>
        <taxon>Chordata</taxon>
        <taxon>Craniata</taxon>
        <taxon>Vertebrata</taxon>
        <taxon>Euteleostomi</taxon>
        <taxon>Actinopterygii</taxon>
        <taxon>Neopterygii</taxon>
        <taxon>Teleostei</taxon>
        <taxon>Ostariophysi</taxon>
        <taxon>Gymnotiformes</taxon>
        <taxon>Gymnotoidei</taxon>
        <taxon>Gymnotidae</taxon>
        <taxon>Electrophorus</taxon>
    </lineage>
</organism>
<dbReference type="GO" id="GO:0009897">
    <property type="term" value="C:external side of plasma membrane"/>
    <property type="evidence" value="ECO:0007669"/>
    <property type="project" value="TreeGrafter"/>
</dbReference>
<dbReference type="InterPro" id="IPR013783">
    <property type="entry name" value="Ig-like_fold"/>
</dbReference>
<dbReference type="GO" id="GO:0070374">
    <property type="term" value="P:positive regulation of ERK1 and ERK2 cascade"/>
    <property type="evidence" value="ECO:0007669"/>
    <property type="project" value="TreeGrafter"/>
</dbReference>